<comment type="caution">
    <text evidence="1">The sequence shown here is derived from an EMBL/GenBank/DDBJ whole genome shotgun (WGS) entry which is preliminary data.</text>
</comment>
<dbReference type="Proteomes" id="UP000179840">
    <property type="component" value="Unassembled WGS sequence"/>
</dbReference>
<sequence length="107" mass="11709">MNNLMTVHTLGPQLIALLGLPKHCVSFELRCAAGELVTVKCEFYPEEAEGIDLVLAEYELVPRATSAAAEPQRAEVIGFDAWMHERTEAAHHAMMAHAKRGVLLVNG</sequence>
<reference evidence="1 2" key="1">
    <citation type="submission" date="2015-06" db="EMBL/GenBank/DDBJ databases">
        <title>Draft genome sequencing of a biphenyl-degrading bacterium, Janthinobacterium lividum MEG1.</title>
        <authorList>
            <person name="Shimodaira J."/>
            <person name="Hatta T."/>
        </authorList>
    </citation>
    <scope>NUCLEOTIDE SEQUENCE [LARGE SCALE GENOMIC DNA]</scope>
    <source>
        <strain evidence="1 2">MEG1</strain>
    </source>
</reference>
<evidence type="ECO:0000313" key="1">
    <source>
        <dbReference type="EMBL" id="OHV97043.1"/>
    </source>
</evidence>
<organism evidence="1 2">
    <name type="scientific">Janthinobacterium lividum</name>
    <dbReference type="NCBI Taxonomy" id="29581"/>
    <lineage>
        <taxon>Bacteria</taxon>
        <taxon>Pseudomonadati</taxon>
        <taxon>Pseudomonadota</taxon>
        <taxon>Betaproteobacteria</taxon>
        <taxon>Burkholderiales</taxon>
        <taxon>Oxalobacteraceae</taxon>
        <taxon>Janthinobacterium</taxon>
    </lineage>
</organism>
<dbReference type="AlphaFoldDB" id="A0A1S1UD51"/>
<dbReference type="EMBL" id="LFKP01000005">
    <property type="protein sequence ID" value="OHV97043.1"/>
    <property type="molecule type" value="Genomic_DNA"/>
</dbReference>
<gene>
    <name evidence="1" type="ORF">AKG95_06980</name>
</gene>
<evidence type="ECO:0000313" key="2">
    <source>
        <dbReference type="Proteomes" id="UP000179840"/>
    </source>
</evidence>
<accession>A0A1S1UD51</accession>
<name>A0A1S1UD51_9BURK</name>
<protein>
    <submittedName>
        <fullName evidence="1">Uncharacterized protein</fullName>
    </submittedName>
</protein>
<proteinExistence type="predicted"/>